<gene>
    <name evidence="2" type="ORF">KSZ_33080</name>
</gene>
<keyword evidence="1" id="KW-0812">Transmembrane</keyword>
<feature type="transmembrane region" description="Helical" evidence="1">
    <location>
        <begin position="63"/>
        <end position="84"/>
    </location>
</feature>
<comment type="caution">
    <text evidence="2">The sequence shown here is derived from an EMBL/GenBank/DDBJ whole genome shotgun (WGS) entry which is preliminary data.</text>
</comment>
<keyword evidence="1" id="KW-0472">Membrane</keyword>
<accession>A0ABQ3VGJ4</accession>
<name>A0ABQ3VGJ4_9CHLR</name>
<protein>
    <submittedName>
        <fullName evidence="2">Uncharacterized protein</fullName>
    </submittedName>
</protein>
<feature type="transmembrane region" description="Helical" evidence="1">
    <location>
        <begin position="122"/>
        <end position="142"/>
    </location>
</feature>
<reference evidence="2 3" key="1">
    <citation type="journal article" date="2021" name="Int. J. Syst. Evol. Microbiol.">
        <title>Reticulibacter mediterranei gen. nov., sp. nov., within the new family Reticulibacteraceae fam. nov., and Ktedonospora formicarum gen. nov., sp. nov., Ktedonobacter robiniae sp. nov., Dictyobacter formicarum sp. nov. and Dictyobacter arantiisoli sp. nov., belonging to the class Ktedonobacteria.</title>
        <authorList>
            <person name="Yabe S."/>
            <person name="Zheng Y."/>
            <person name="Wang C.M."/>
            <person name="Sakai Y."/>
            <person name="Abe K."/>
            <person name="Yokota A."/>
            <person name="Donadio S."/>
            <person name="Cavaletti L."/>
            <person name="Monciardini P."/>
        </authorList>
    </citation>
    <scope>NUCLEOTIDE SEQUENCE [LARGE SCALE GENOMIC DNA]</scope>
    <source>
        <strain evidence="2 3">SOSP1-9</strain>
    </source>
</reference>
<keyword evidence="1" id="KW-1133">Transmembrane helix</keyword>
<evidence type="ECO:0000313" key="2">
    <source>
        <dbReference type="EMBL" id="GHO85302.1"/>
    </source>
</evidence>
<feature type="transmembrane region" description="Helical" evidence="1">
    <location>
        <begin position="96"/>
        <end position="116"/>
    </location>
</feature>
<dbReference type="Proteomes" id="UP000635565">
    <property type="component" value="Unassembled WGS sequence"/>
</dbReference>
<organism evidence="2 3">
    <name type="scientific">Dictyobacter formicarum</name>
    <dbReference type="NCBI Taxonomy" id="2778368"/>
    <lineage>
        <taxon>Bacteria</taxon>
        <taxon>Bacillati</taxon>
        <taxon>Chloroflexota</taxon>
        <taxon>Ktedonobacteria</taxon>
        <taxon>Ktedonobacterales</taxon>
        <taxon>Dictyobacteraceae</taxon>
        <taxon>Dictyobacter</taxon>
    </lineage>
</organism>
<proteinExistence type="predicted"/>
<keyword evidence="3" id="KW-1185">Reference proteome</keyword>
<dbReference type="RefSeq" id="WP_201362959.1">
    <property type="nucleotide sequence ID" value="NZ_BNJJ01000008.1"/>
</dbReference>
<evidence type="ECO:0000256" key="1">
    <source>
        <dbReference type="SAM" id="Phobius"/>
    </source>
</evidence>
<evidence type="ECO:0000313" key="3">
    <source>
        <dbReference type="Proteomes" id="UP000635565"/>
    </source>
</evidence>
<sequence>MSSTPLSTTARFDSEEHIALRRVPAVGLLTLVVALITNIMIGTVSYALFSISPAFTPLNLIPITYWTVLGVMGAVLVFAAQVKLTRHPIANFSKTALIVLLISILPVLTLFFISPFPATSPIAIVTLILMHVNTATLCLGMLTSLCSEPDSEAAERE</sequence>
<feature type="transmembrane region" description="Helical" evidence="1">
    <location>
        <begin position="26"/>
        <end position="51"/>
    </location>
</feature>
<dbReference type="EMBL" id="BNJJ01000008">
    <property type="protein sequence ID" value="GHO85302.1"/>
    <property type="molecule type" value="Genomic_DNA"/>
</dbReference>